<evidence type="ECO:0000313" key="3">
    <source>
        <dbReference type="EMBL" id="CAL1526024.1"/>
    </source>
</evidence>
<feature type="transmembrane region" description="Helical" evidence="2">
    <location>
        <begin position="150"/>
        <end position="170"/>
    </location>
</feature>
<feature type="transmembrane region" description="Helical" evidence="2">
    <location>
        <begin position="577"/>
        <end position="599"/>
    </location>
</feature>
<evidence type="ECO:0008006" key="5">
    <source>
        <dbReference type="Google" id="ProtNLM"/>
    </source>
</evidence>
<reference evidence="3 4" key="1">
    <citation type="submission" date="2024-04" db="EMBL/GenBank/DDBJ databases">
        <authorList>
            <consortium name="Genoscope - CEA"/>
            <person name="William W."/>
        </authorList>
    </citation>
    <scope>NUCLEOTIDE SEQUENCE [LARGE SCALE GENOMIC DNA]</scope>
</reference>
<evidence type="ECO:0000313" key="4">
    <source>
        <dbReference type="Proteomes" id="UP001497497"/>
    </source>
</evidence>
<comment type="caution">
    <text evidence="3">The sequence shown here is derived from an EMBL/GenBank/DDBJ whole genome shotgun (WGS) entry which is preliminary data.</text>
</comment>
<feature type="transmembrane region" description="Helical" evidence="2">
    <location>
        <begin position="195"/>
        <end position="218"/>
    </location>
</feature>
<protein>
    <recommendedName>
        <fullName evidence="5">G-protein coupled receptors family 1 profile domain-containing protein</fullName>
    </recommendedName>
</protein>
<gene>
    <name evidence="3" type="ORF">GSLYS_00000201001</name>
</gene>
<proteinExistence type="predicted"/>
<feature type="compositionally biased region" description="Polar residues" evidence="1">
    <location>
        <begin position="438"/>
        <end position="448"/>
    </location>
</feature>
<feature type="transmembrane region" description="Helical" evidence="2">
    <location>
        <begin position="30"/>
        <end position="57"/>
    </location>
</feature>
<feature type="transmembrane region" description="Helical" evidence="2">
    <location>
        <begin position="548"/>
        <end position="565"/>
    </location>
</feature>
<name>A0AAV2H180_LYMST</name>
<evidence type="ECO:0000256" key="1">
    <source>
        <dbReference type="SAM" id="MobiDB-lite"/>
    </source>
</evidence>
<feature type="transmembrane region" description="Helical" evidence="2">
    <location>
        <begin position="109"/>
        <end position="130"/>
    </location>
</feature>
<accession>A0AAV2H180</accession>
<organism evidence="3 4">
    <name type="scientific">Lymnaea stagnalis</name>
    <name type="common">Great pond snail</name>
    <name type="synonym">Helix stagnalis</name>
    <dbReference type="NCBI Taxonomy" id="6523"/>
    <lineage>
        <taxon>Eukaryota</taxon>
        <taxon>Metazoa</taxon>
        <taxon>Spiralia</taxon>
        <taxon>Lophotrochozoa</taxon>
        <taxon>Mollusca</taxon>
        <taxon>Gastropoda</taxon>
        <taxon>Heterobranchia</taxon>
        <taxon>Euthyneura</taxon>
        <taxon>Panpulmonata</taxon>
        <taxon>Hygrophila</taxon>
        <taxon>Lymnaeoidea</taxon>
        <taxon>Lymnaeidae</taxon>
        <taxon>Lymnaea</taxon>
    </lineage>
</organism>
<dbReference type="Proteomes" id="UP001497497">
    <property type="component" value="Unassembled WGS sequence"/>
</dbReference>
<feature type="transmembrane region" description="Helical" evidence="2">
    <location>
        <begin position="69"/>
        <end position="89"/>
    </location>
</feature>
<keyword evidence="2" id="KW-1133">Transmembrane helix</keyword>
<evidence type="ECO:0000256" key="2">
    <source>
        <dbReference type="SAM" id="Phobius"/>
    </source>
</evidence>
<keyword evidence="2" id="KW-0472">Membrane</keyword>
<feature type="region of interest" description="Disordered" evidence="1">
    <location>
        <begin position="488"/>
        <end position="541"/>
    </location>
</feature>
<keyword evidence="2" id="KW-0812">Transmembrane</keyword>
<feature type="compositionally biased region" description="Basic and acidic residues" evidence="1">
    <location>
        <begin position="404"/>
        <end position="425"/>
    </location>
</feature>
<feature type="region of interest" description="Disordered" evidence="1">
    <location>
        <begin position="378"/>
        <end position="475"/>
    </location>
</feature>
<feature type="compositionally biased region" description="Polar residues" evidence="1">
    <location>
        <begin position="492"/>
        <end position="509"/>
    </location>
</feature>
<dbReference type="EMBL" id="CAXITT010000001">
    <property type="protein sequence ID" value="CAL1526024.1"/>
    <property type="molecule type" value="Genomic_DNA"/>
</dbReference>
<sequence length="643" mass="70475">MDHVNSNYVPNATHDGVTKGRGVTGHDLEAYTVVLSVAAHLLSMLFGGGSSVTVIIAITTRRNINKYSYTLVLTLFLACCCLNFVWSPLEIADLIMYHYVHRHPCGGFLAVKTAAYIFLVLVLGLVIVLLSAEGIVRMKNKYGRVLRKLWPLLTCVFVLFLSAFLTAVFATMCSRHVGGLEASYVLEDGDARSTFLALVTFAFGATLLTLAALGLVLLKEMVYWEDGRPHFRQKNMKLTIPEFLISQSNACADNDGGFEPSQSGTPSPSTPKLLMVSDPDTASIKGEDANTISELPSPIIKPMGNRLGINMAQVLGRRRHTICQISDSSNVSTPADPISKAKQYNYVRKFSVDISALQAQLQNPKIFKDAPFQSDIDLTKRSPAEGSKPAAPRPLLPLKPLSLKFDEKEERVKTAEDEKHTKEPGRAGLNIPPPPMITVSNEDTQSNHLDMDMPSDVHGSDIPNDIHGSDKTNDTDVTDIQIDIHGSRESFHQQTKLNSRANSVAQKPTSLAFKDTTSTEEHVSVPTLESAQSDPSDTESEGQKMARLTLLMCLTFVLNMLPVFITEALQTTLSRHAFINISTCTLAVSAIQTIVYPHLIACSDDVVHRAVHKLKLRLRNVCSCGTDRQSHCQVEESSSTSQV</sequence>
<dbReference type="AlphaFoldDB" id="A0AAV2H180"/>
<keyword evidence="4" id="KW-1185">Reference proteome</keyword>